<evidence type="ECO:0000256" key="1">
    <source>
        <dbReference type="ARBA" id="ARBA00022723"/>
    </source>
</evidence>
<evidence type="ECO:0000313" key="5">
    <source>
        <dbReference type="Proteomes" id="UP001524944"/>
    </source>
</evidence>
<evidence type="ECO:0000259" key="3">
    <source>
        <dbReference type="SMART" id="SM00910"/>
    </source>
</evidence>
<feature type="domain" description="HIRAN" evidence="3">
    <location>
        <begin position="105"/>
        <end position="208"/>
    </location>
</feature>
<evidence type="ECO:0000313" key="4">
    <source>
        <dbReference type="EMBL" id="MCR6546991.1"/>
    </source>
</evidence>
<sequence length="220" mass="25571">MVGELSKNSQFEFSYGHEVAEAIKDGFELLIPFENINKVYKINTLFPIFSSRLPDRKRRGIEKILSKYDLQEYDEFKLLKRSGARLPIDTLEFIDPIFEEYDITINRIFYIEGVRHYFGCDGEDCDKTFNLDAGDKLKFELEPENEFDKYAIKIMDTKGDHVGFLPRYYSKSMTNLLKHGTSYNCTVLEVNKEHQCRECLKVELVVNADTVDTGGIEKIS</sequence>
<dbReference type="Proteomes" id="UP001524944">
    <property type="component" value="Unassembled WGS sequence"/>
</dbReference>
<comment type="caution">
    <text evidence="4">The sequence shown here is derived from an EMBL/GenBank/DDBJ whole genome shotgun (WGS) entry which is preliminary data.</text>
</comment>
<keyword evidence="2" id="KW-0378">Hydrolase</keyword>
<keyword evidence="1" id="KW-0479">Metal-binding</keyword>
<dbReference type="InterPro" id="IPR017508">
    <property type="entry name" value="HipA_N1"/>
</dbReference>
<dbReference type="Gene3D" id="3.30.70.2330">
    <property type="match status" value="1"/>
</dbReference>
<protein>
    <submittedName>
        <fullName evidence="4">HIRAN domain-containing protein</fullName>
    </submittedName>
</protein>
<name>A0ABT1Y928_9FIRM</name>
<dbReference type="InterPro" id="IPR014905">
    <property type="entry name" value="HIRAN"/>
</dbReference>
<evidence type="ECO:0000256" key="2">
    <source>
        <dbReference type="ARBA" id="ARBA00022801"/>
    </source>
</evidence>
<accession>A0ABT1Y928</accession>
<organism evidence="4 5">
    <name type="scientific">Dehalobacterium formicoaceticum</name>
    <dbReference type="NCBI Taxonomy" id="51515"/>
    <lineage>
        <taxon>Bacteria</taxon>
        <taxon>Bacillati</taxon>
        <taxon>Bacillota</taxon>
        <taxon>Clostridia</taxon>
        <taxon>Eubacteriales</taxon>
        <taxon>Peptococcaceae</taxon>
        <taxon>Dehalobacterium</taxon>
    </lineage>
</organism>
<dbReference type="RefSeq" id="WP_089611923.1">
    <property type="nucleotide sequence ID" value="NZ_CP022121.1"/>
</dbReference>
<dbReference type="EMBL" id="JANPWE010000015">
    <property type="protein sequence ID" value="MCR6546991.1"/>
    <property type="molecule type" value="Genomic_DNA"/>
</dbReference>
<keyword evidence="5" id="KW-1185">Reference proteome</keyword>
<reference evidence="4 5" key="1">
    <citation type="submission" date="2022-08" db="EMBL/GenBank/DDBJ databases">
        <title>Proteogenomics of the novel Dehalobacterium formicoaceticum strain EZ94 highlights a key role of methyltransferases during anaerobic dichloromethane degradation.</title>
        <authorList>
            <person name="Wasmund K."/>
        </authorList>
    </citation>
    <scope>NUCLEOTIDE SEQUENCE [LARGE SCALE GENOMIC DNA]</scope>
    <source>
        <strain evidence="4 5">EZ94</strain>
    </source>
</reference>
<dbReference type="Pfam" id="PF08797">
    <property type="entry name" value="HIRAN"/>
    <property type="match status" value="1"/>
</dbReference>
<dbReference type="SMART" id="SM00910">
    <property type="entry name" value="HIRAN"/>
    <property type="match status" value="1"/>
</dbReference>
<gene>
    <name evidence="4" type="ORF">NVS47_15995</name>
</gene>
<dbReference type="Pfam" id="PF13657">
    <property type="entry name" value="Couple_hipA"/>
    <property type="match status" value="1"/>
</dbReference>
<proteinExistence type="predicted"/>